<evidence type="ECO:0000256" key="1">
    <source>
        <dbReference type="SAM" id="Coils"/>
    </source>
</evidence>
<accession>A0A395N0F1</accession>
<reference evidence="3 4" key="1">
    <citation type="journal article" date="2018" name="PLoS Pathog.">
        <title>Evolution of structural diversity of trichothecenes, a family of toxins produced by plant pathogenic and entomopathogenic fungi.</title>
        <authorList>
            <person name="Proctor R.H."/>
            <person name="McCormick S.P."/>
            <person name="Kim H.S."/>
            <person name="Cardoza R.E."/>
            <person name="Stanley A.M."/>
            <person name="Lindo L."/>
            <person name="Kelly A."/>
            <person name="Brown D.W."/>
            <person name="Lee T."/>
            <person name="Vaughan M.M."/>
            <person name="Alexander N.J."/>
            <person name="Busman M."/>
            <person name="Gutierrez S."/>
        </authorList>
    </citation>
    <scope>NUCLEOTIDE SEQUENCE [LARGE SCALE GENOMIC DNA]</scope>
    <source>
        <strain evidence="3 4">NRRL 13405</strain>
    </source>
</reference>
<dbReference type="Proteomes" id="UP000265631">
    <property type="component" value="Unassembled WGS sequence"/>
</dbReference>
<feature type="coiled-coil region" evidence="1">
    <location>
        <begin position="199"/>
        <end position="268"/>
    </location>
</feature>
<sequence>MEAFVPAGDEATLAARYFVVNVSQRADKAQPKMKQFLETAISYFDLIQPSMNEQLADELAHFVEILSVMWKDDDLHLDDACDNALYREACSLMTQNIPYPLWFVLASAFGPGHSALAEMRVALSKAWGSEIPSDRISYPTCDSSSREFELFGLDPKLEAAASHAVTAIPIIPSTVPAASTSSDATKDSATHDRTTDAIADRLRFSQDKLKDDVKALEERTTKQSSALTNLQVQVDNHESINKRLVDECEQWKSENVALQTRVDALENLCHELVVRQDEMEQFLEKVFAPQPEGQSADNEEGEQETVDETFNSNLNKRNLPPDGSPEGAAKRMRCD</sequence>
<comment type="caution">
    <text evidence="3">The sequence shown here is derived from an EMBL/GenBank/DDBJ whole genome shotgun (WGS) entry which is preliminary data.</text>
</comment>
<evidence type="ECO:0000313" key="3">
    <source>
        <dbReference type="EMBL" id="RFN53385.1"/>
    </source>
</evidence>
<dbReference type="AlphaFoldDB" id="A0A395N0F1"/>
<evidence type="ECO:0000256" key="2">
    <source>
        <dbReference type="SAM" id="MobiDB-lite"/>
    </source>
</evidence>
<keyword evidence="4" id="KW-1185">Reference proteome</keyword>
<organism evidence="3 4">
    <name type="scientific">Fusarium flagelliforme</name>
    <dbReference type="NCBI Taxonomy" id="2675880"/>
    <lineage>
        <taxon>Eukaryota</taxon>
        <taxon>Fungi</taxon>
        <taxon>Dikarya</taxon>
        <taxon>Ascomycota</taxon>
        <taxon>Pezizomycotina</taxon>
        <taxon>Sordariomycetes</taxon>
        <taxon>Hypocreomycetidae</taxon>
        <taxon>Hypocreales</taxon>
        <taxon>Nectriaceae</taxon>
        <taxon>Fusarium</taxon>
        <taxon>Fusarium incarnatum-equiseti species complex</taxon>
    </lineage>
</organism>
<dbReference type="EMBL" id="PXXK01000042">
    <property type="protein sequence ID" value="RFN53385.1"/>
    <property type="molecule type" value="Genomic_DNA"/>
</dbReference>
<feature type="region of interest" description="Disordered" evidence="2">
    <location>
        <begin position="289"/>
        <end position="335"/>
    </location>
</feature>
<name>A0A395N0F1_9HYPO</name>
<keyword evidence="1" id="KW-0175">Coiled coil</keyword>
<feature type="compositionally biased region" description="Acidic residues" evidence="2">
    <location>
        <begin position="297"/>
        <end position="307"/>
    </location>
</feature>
<protein>
    <submittedName>
        <fullName evidence="3">Uncharacterized protein</fullName>
    </submittedName>
</protein>
<evidence type="ECO:0000313" key="4">
    <source>
        <dbReference type="Proteomes" id="UP000265631"/>
    </source>
</evidence>
<gene>
    <name evidence="3" type="ORF">FIE12Z_2210</name>
</gene>
<proteinExistence type="predicted"/>